<feature type="transmembrane region" description="Helical" evidence="1">
    <location>
        <begin position="20"/>
        <end position="43"/>
    </location>
</feature>
<accession>A0A1L8SPG9</accession>
<dbReference type="Gene3D" id="3.60.10.10">
    <property type="entry name" value="Endonuclease/exonuclease/phosphatase"/>
    <property type="match status" value="1"/>
</dbReference>
<sequence>MIAEKSAMIDAGGIPMKKFIKIILGIVIAIIVVFGGYLIYLFASYDRLPDNLTLKPHNQHNEVLETNKTYRAMSHNIGYGAYPPSYSFFMDGGKYSRAYDKKTVEENMQGIVNTTKDVAPTLAFYQEVDQSGDRSQHVDEVAWLKEHLPTYNSLYGQNYDSSYLFYPFTDPIGQAKSGLVTLSHAEITSSKRYSLPIETNFNKFFDLDRAFTVSRIPVKGNHELIAINTHLSAFTKDRSVQAAQLKKIFDVMETEYQKGNYVMVAGDYNHDVLGNSPEVFNTSKKRETWTHPFPKDQLPAGFHLPNGNLAEEKIPSARALNEPYKKGHTYTTLIDGFLLSDNIQVKDLHVKDMAFQYSDHNPVYLDFSLK</sequence>
<dbReference type="GO" id="GO:0006506">
    <property type="term" value="P:GPI anchor biosynthetic process"/>
    <property type="evidence" value="ECO:0007669"/>
    <property type="project" value="TreeGrafter"/>
</dbReference>
<dbReference type="SUPFAM" id="SSF56219">
    <property type="entry name" value="DNase I-like"/>
    <property type="match status" value="1"/>
</dbReference>
<keyword evidence="1" id="KW-0472">Membrane</keyword>
<proteinExistence type="predicted"/>
<dbReference type="PANTHER" id="PTHR14859">
    <property type="entry name" value="CALCOFLUOR WHITE HYPERSENSITIVE PROTEIN PRECURSOR"/>
    <property type="match status" value="1"/>
</dbReference>
<dbReference type="STRING" id="319970.RV00_GL000951"/>
<evidence type="ECO:0000313" key="2">
    <source>
        <dbReference type="EMBL" id="OJG33898.1"/>
    </source>
</evidence>
<dbReference type="GO" id="GO:0016020">
    <property type="term" value="C:membrane"/>
    <property type="evidence" value="ECO:0007669"/>
    <property type="project" value="GOC"/>
</dbReference>
<reference evidence="2 3" key="1">
    <citation type="submission" date="2014-12" db="EMBL/GenBank/DDBJ databases">
        <title>Draft genome sequences of 29 type strains of Enterococci.</title>
        <authorList>
            <person name="Zhong Z."/>
            <person name="Sun Z."/>
            <person name="Liu W."/>
            <person name="Zhang W."/>
            <person name="Zhang H."/>
        </authorList>
    </citation>
    <scope>NUCLEOTIDE SEQUENCE [LARGE SCALE GENOMIC DNA]</scope>
    <source>
        <strain evidence="2 3">DSM 22802</strain>
    </source>
</reference>
<dbReference type="InterPro" id="IPR051916">
    <property type="entry name" value="GPI-anchor_lipid_remodeler"/>
</dbReference>
<dbReference type="PANTHER" id="PTHR14859:SF1">
    <property type="entry name" value="PGAP2-INTERACTING PROTEIN"/>
    <property type="match status" value="1"/>
</dbReference>
<dbReference type="InterPro" id="IPR036691">
    <property type="entry name" value="Endo/exonu/phosph_ase_sf"/>
</dbReference>
<name>A0A1L8SPG9_9ENTE</name>
<keyword evidence="3" id="KW-1185">Reference proteome</keyword>
<comment type="caution">
    <text evidence="2">The sequence shown here is derived from an EMBL/GenBank/DDBJ whole genome shotgun (WGS) entry which is preliminary data.</text>
</comment>
<dbReference type="Proteomes" id="UP000183700">
    <property type="component" value="Unassembled WGS sequence"/>
</dbReference>
<keyword evidence="1" id="KW-0812">Transmembrane</keyword>
<dbReference type="EMBL" id="JXKM01000016">
    <property type="protein sequence ID" value="OJG33898.1"/>
    <property type="molecule type" value="Genomic_DNA"/>
</dbReference>
<dbReference type="AlphaFoldDB" id="A0A1L8SPG9"/>
<gene>
    <name evidence="2" type="ORF">RV00_GL000951</name>
</gene>
<protein>
    <recommendedName>
        <fullName evidence="4">Endonuclease/exonuclease/phosphatase</fullName>
    </recommendedName>
</protein>
<evidence type="ECO:0000313" key="3">
    <source>
        <dbReference type="Proteomes" id="UP000183700"/>
    </source>
</evidence>
<evidence type="ECO:0008006" key="4">
    <source>
        <dbReference type="Google" id="ProtNLM"/>
    </source>
</evidence>
<keyword evidence="1" id="KW-1133">Transmembrane helix</keyword>
<organism evidence="2 3">
    <name type="scientific">Enterococcus devriesei</name>
    <dbReference type="NCBI Taxonomy" id="319970"/>
    <lineage>
        <taxon>Bacteria</taxon>
        <taxon>Bacillati</taxon>
        <taxon>Bacillota</taxon>
        <taxon>Bacilli</taxon>
        <taxon>Lactobacillales</taxon>
        <taxon>Enterococcaceae</taxon>
        <taxon>Enterococcus</taxon>
    </lineage>
</organism>
<evidence type="ECO:0000256" key="1">
    <source>
        <dbReference type="SAM" id="Phobius"/>
    </source>
</evidence>